<gene>
    <name evidence="6" type="ORF">JEM65_02245</name>
</gene>
<name>A0A934NHZ2_9FLAO</name>
<dbReference type="Gene3D" id="3.40.50.300">
    <property type="entry name" value="P-loop containing nucleotide triphosphate hydrolases"/>
    <property type="match status" value="2"/>
</dbReference>
<evidence type="ECO:0000256" key="2">
    <source>
        <dbReference type="ARBA" id="ARBA00022448"/>
    </source>
</evidence>
<protein>
    <submittedName>
        <fullName evidence="6">ATP-binding cassette domain-containing protein</fullName>
    </submittedName>
</protein>
<dbReference type="PANTHER" id="PTHR42734:SF17">
    <property type="entry name" value="METAL TRANSPORT SYSTEM ATP-BINDING PROTEIN TM_0124-RELATED"/>
    <property type="match status" value="1"/>
</dbReference>
<evidence type="ECO:0000256" key="1">
    <source>
        <dbReference type="ARBA" id="ARBA00005417"/>
    </source>
</evidence>
<dbReference type="InterPro" id="IPR050153">
    <property type="entry name" value="Metal_Ion_Import_ABC"/>
</dbReference>
<dbReference type="GO" id="GO:0005524">
    <property type="term" value="F:ATP binding"/>
    <property type="evidence" value="ECO:0007669"/>
    <property type="project" value="UniProtKB-KW"/>
</dbReference>
<dbReference type="EMBL" id="JAEHJZ010000004">
    <property type="protein sequence ID" value="MBJ7879479.1"/>
    <property type="molecule type" value="Genomic_DNA"/>
</dbReference>
<dbReference type="Pfam" id="PF00005">
    <property type="entry name" value="ABC_tran"/>
    <property type="match status" value="1"/>
</dbReference>
<dbReference type="InterPro" id="IPR027417">
    <property type="entry name" value="P-loop_NTPase"/>
</dbReference>
<dbReference type="SUPFAM" id="SSF52540">
    <property type="entry name" value="P-loop containing nucleoside triphosphate hydrolases"/>
    <property type="match status" value="2"/>
</dbReference>
<keyword evidence="4 6" id="KW-0067">ATP-binding</keyword>
<organism evidence="6 7">
    <name type="scientific">Gelidibacter salicanalis</name>
    <dbReference type="NCBI Taxonomy" id="291193"/>
    <lineage>
        <taxon>Bacteria</taxon>
        <taxon>Pseudomonadati</taxon>
        <taxon>Bacteroidota</taxon>
        <taxon>Flavobacteriia</taxon>
        <taxon>Flavobacteriales</taxon>
        <taxon>Flavobacteriaceae</taxon>
        <taxon>Gelidibacter</taxon>
    </lineage>
</organism>
<dbReference type="AlphaFoldDB" id="A0A934NHZ2"/>
<accession>A0A934NHZ2</accession>
<keyword evidence="3" id="KW-0547">Nucleotide-binding</keyword>
<comment type="caution">
    <text evidence="6">The sequence shown here is derived from an EMBL/GenBank/DDBJ whole genome shotgun (WGS) entry which is preliminary data.</text>
</comment>
<evidence type="ECO:0000256" key="4">
    <source>
        <dbReference type="ARBA" id="ARBA00022840"/>
    </source>
</evidence>
<feature type="domain" description="ABC transporter" evidence="5">
    <location>
        <begin position="178"/>
        <end position="400"/>
    </location>
</feature>
<keyword evidence="2" id="KW-0813">Transport</keyword>
<evidence type="ECO:0000256" key="3">
    <source>
        <dbReference type="ARBA" id="ARBA00022741"/>
    </source>
</evidence>
<dbReference type="Proteomes" id="UP000662373">
    <property type="component" value="Unassembled WGS sequence"/>
</dbReference>
<proteinExistence type="inferred from homology"/>
<reference evidence="6 7" key="1">
    <citation type="submission" date="2020-09" db="EMBL/GenBank/DDBJ databases">
        <title>Draft genome of Gelidibacter salicanalis PAMC21136.</title>
        <authorList>
            <person name="Park H."/>
        </authorList>
    </citation>
    <scope>NUCLEOTIDE SEQUENCE [LARGE SCALE GENOMIC DNA]</scope>
    <source>
        <strain evidence="6 7">PAMC21136</strain>
    </source>
</reference>
<evidence type="ECO:0000313" key="6">
    <source>
        <dbReference type="EMBL" id="MBJ7879479.1"/>
    </source>
</evidence>
<evidence type="ECO:0000313" key="7">
    <source>
        <dbReference type="Proteomes" id="UP000662373"/>
    </source>
</evidence>
<dbReference type="SMART" id="SM00382">
    <property type="entry name" value="AAA"/>
    <property type="match status" value="1"/>
</dbReference>
<comment type="similarity">
    <text evidence="1">Belongs to the ABC transporter superfamily.</text>
</comment>
<dbReference type="GO" id="GO:0016887">
    <property type="term" value="F:ATP hydrolysis activity"/>
    <property type="evidence" value="ECO:0007669"/>
    <property type="project" value="InterPro"/>
</dbReference>
<dbReference type="PROSITE" id="PS50893">
    <property type="entry name" value="ABC_TRANSPORTER_2"/>
    <property type="match status" value="1"/>
</dbReference>
<dbReference type="InterPro" id="IPR003593">
    <property type="entry name" value="AAA+_ATPase"/>
</dbReference>
<sequence length="403" mass="46022">MLLSNTVNKIVFINTILSGKSNGGLSVFNDCKGVLFSDLTIAQFIEKEHRYDSIEISKSENRQLHTFSSGERRKVLLEYCLAQTPDYIILDNPFDHLDQQSRIDLSNQLVELSNSISIIQLANREENLLPFINRKGYVYDNSFDIFDIPNPFQTQQSNVAPIFPSSLLSYNKVYEKIIKFDQVRIDYDDQPIITDITWEVKHGEFWQLIGPNGSGKSTILSLINGENPKAYGQNITIFDKKKGSGESIWNLKKKIGHFSTHLAELFKKNHTVEQMVLSGFFDSVGLYVKPSGLQQEKAIQWLEVINIRHLKNVYFNRLPLGQQRLVLIIRALIKQPPLLILDEPFEGLDQENTNLVAQLLNTLIERTEITVIYVSHTIEKSLVPSHIYELTPTKNGSIGRIKS</sequence>
<keyword evidence="7" id="KW-1185">Reference proteome</keyword>
<dbReference type="InterPro" id="IPR003439">
    <property type="entry name" value="ABC_transporter-like_ATP-bd"/>
</dbReference>
<dbReference type="PANTHER" id="PTHR42734">
    <property type="entry name" value="METAL TRANSPORT SYSTEM ATP-BINDING PROTEIN TM_0124-RELATED"/>
    <property type="match status" value="1"/>
</dbReference>
<evidence type="ECO:0000259" key="5">
    <source>
        <dbReference type="PROSITE" id="PS50893"/>
    </source>
</evidence>